<dbReference type="SUPFAM" id="SSF50494">
    <property type="entry name" value="Trypsin-like serine proteases"/>
    <property type="match status" value="1"/>
</dbReference>
<proteinExistence type="predicted"/>
<accession>A0A511T845</accession>
<dbReference type="InterPro" id="IPR009003">
    <property type="entry name" value="Peptidase_S1_PA"/>
</dbReference>
<dbReference type="EMBL" id="BJXR01000038">
    <property type="protein sequence ID" value="GEN10335.1"/>
    <property type="molecule type" value="Genomic_DNA"/>
</dbReference>
<evidence type="ECO:0000313" key="2">
    <source>
        <dbReference type="EMBL" id="SEU34483.1"/>
    </source>
</evidence>
<dbReference type="PROSITE" id="PS51257">
    <property type="entry name" value="PROKAR_LIPOPROTEIN"/>
    <property type="match status" value="1"/>
</dbReference>
<dbReference type="RefSeq" id="WP_074957715.1">
    <property type="nucleotide sequence ID" value="NZ_BJXR01000038.1"/>
</dbReference>
<dbReference type="Proteomes" id="UP000321514">
    <property type="component" value="Unassembled WGS sequence"/>
</dbReference>
<keyword evidence="3" id="KW-1185">Reference proteome</keyword>
<dbReference type="Proteomes" id="UP000183760">
    <property type="component" value="Unassembled WGS sequence"/>
</dbReference>
<evidence type="ECO:0000313" key="1">
    <source>
        <dbReference type="EMBL" id="GEN10335.1"/>
    </source>
</evidence>
<reference evidence="1 4" key="2">
    <citation type="submission" date="2019-07" db="EMBL/GenBank/DDBJ databases">
        <title>Whole genome shotgun sequence of Myxococcus fulvus NBRC 100333.</title>
        <authorList>
            <person name="Hosoyama A."/>
            <person name="Uohara A."/>
            <person name="Ohji S."/>
            <person name="Ichikawa N."/>
        </authorList>
    </citation>
    <scope>NUCLEOTIDE SEQUENCE [LARGE SCALE GENOMIC DNA]</scope>
    <source>
        <strain evidence="1 4">NBRC 100333</strain>
    </source>
</reference>
<comment type="caution">
    <text evidence="1">The sequence shown here is derived from an EMBL/GenBank/DDBJ whole genome shotgun (WGS) entry which is preliminary data.</text>
</comment>
<gene>
    <name evidence="1" type="ORF">MFU01_53720</name>
    <name evidence="2" type="ORF">SAMN05443572_11062</name>
</gene>
<reference evidence="2 3" key="1">
    <citation type="submission" date="2016-10" db="EMBL/GenBank/DDBJ databases">
        <authorList>
            <person name="Varghese N."/>
            <person name="Submissions S."/>
        </authorList>
    </citation>
    <scope>NUCLEOTIDE SEQUENCE [LARGE SCALE GENOMIC DNA]</scope>
    <source>
        <strain evidence="2 3">DSM 16525</strain>
    </source>
</reference>
<dbReference type="Gene3D" id="2.40.10.10">
    <property type="entry name" value="Trypsin-like serine proteases"/>
    <property type="match status" value="2"/>
</dbReference>
<dbReference type="OrthoDB" id="7787670at2"/>
<protein>
    <submittedName>
        <fullName evidence="2">Trypsin-like peptidase domain-containing protein</fullName>
    </submittedName>
</protein>
<name>A0A511T845_MYXFU</name>
<dbReference type="AlphaFoldDB" id="A0A511T845"/>
<dbReference type="Pfam" id="PF13365">
    <property type="entry name" value="Trypsin_2"/>
    <property type="match status" value="1"/>
</dbReference>
<evidence type="ECO:0000313" key="4">
    <source>
        <dbReference type="Proteomes" id="UP000321514"/>
    </source>
</evidence>
<organism evidence="1 4">
    <name type="scientific">Myxococcus fulvus</name>
    <dbReference type="NCBI Taxonomy" id="33"/>
    <lineage>
        <taxon>Bacteria</taxon>
        <taxon>Pseudomonadati</taxon>
        <taxon>Myxococcota</taxon>
        <taxon>Myxococcia</taxon>
        <taxon>Myxococcales</taxon>
        <taxon>Cystobacterineae</taxon>
        <taxon>Myxococcaceae</taxon>
        <taxon>Myxococcus</taxon>
    </lineage>
</organism>
<dbReference type="InterPro" id="IPR043504">
    <property type="entry name" value="Peptidase_S1_PA_chymotrypsin"/>
</dbReference>
<dbReference type="EMBL" id="FOIB01000010">
    <property type="protein sequence ID" value="SEU34483.1"/>
    <property type="molecule type" value="Genomic_DNA"/>
</dbReference>
<sequence>MTRPLGSILKPWGSRLAGTVLLGLTACGGSVPAPYELKVCEEPQPAAGVTAFTQCGPSLDFTPINRYQGALPSIQEREDAVVFINGSCTGTLIAASAGPVVLTAGHCVGLGDRSFLVFNFEDEADGDPLMTEGTVIEQSTAPDYALILLDTLPTAAPVPLTTLATERLAVIQHPRGSPKVIAEGRYADACNRLVYYTDLDTLVGSSGAAVLNEQGYVLGIHTDGDCEVSGRGANRGWTASAIVEASEYLQADDLAER</sequence>
<dbReference type="STRING" id="1334629.MFUL124B02_13685"/>
<evidence type="ECO:0000313" key="3">
    <source>
        <dbReference type="Proteomes" id="UP000183760"/>
    </source>
</evidence>